<name>A0AAV4XBS0_CAEEX</name>
<gene>
    <name evidence="1" type="ORF">CEXT_180901</name>
</gene>
<reference evidence="1 2" key="1">
    <citation type="submission" date="2021-06" db="EMBL/GenBank/DDBJ databases">
        <title>Caerostris extrusa draft genome.</title>
        <authorList>
            <person name="Kono N."/>
            <person name="Arakawa K."/>
        </authorList>
    </citation>
    <scope>NUCLEOTIDE SEQUENCE [LARGE SCALE GENOMIC DNA]</scope>
</reference>
<evidence type="ECO:0000313" key="2">
    <source>
        <dbReference type="Proteomes" id="UP001054945"/>
    </source>
</evidence>
<dbReference type="Proteomes" id="UP001054945">
    <property type="component" value="Unassembled WGS sequence"/>
</dbReference>
<evidence type="ECO:0000313" key="1">
    <source>
        <dbReference type="EMBL" id="GIY91394.1"/>
    </source>
</evidence>
<dbReference type="AlphaFoldDB" id="A0AAV4XBS0"/>
<comment type="caution">
    <text evidence="1">The sequence shown here is derived from an EMBL/GenBank/DDBJ whole genome shotgun (WGS) entry which is preliminary data.</text>
</comment>
<sequence>MVSYISLNRVAGRLLLGGEDGRKSCWWMKGIKLTRRAENTLGGRGRRNVDMVNFGQGTMFICLTSCPVVRSSTSSSLCPISSGICGAKVGDVPDKTVFRD</sequence>
<dbReference type="EMBL" id="BPLR01000007">
    <property type="protein sequence ID" value="GIY91394.1"/>
    <property type="molecule type" value="Genomic_DNA"/>
</dbReference>
<accession>A0AAV4XBS0</accession>
<proteinExistence type="predicted"/>
<protein>
    <submittedName>
        <fullName evidence="1">Uncharacterized protein</fullName>
    </submittedName>
</protein>
<keyword evidence="2" id="KW-1185">Reference proteome</keyword>
<organism evidence="1 2">
    <name type="scientific">Caerostris extrusa</name>
    <name type="common">Bark spider</name>
    <name type="synonym">Caerostris bankana</name>
    <dbReference type="NCBI Taxonomy" id="172846"/>
    <lineage>
        <taxon>Eukaryota</taxon>
        <taxon>Metazoa</taxon>
        <taxon>Ecdysozoa</taxon>
        <taxon>Arthropoda</taxon>
        <taxon>Chelicerata</taxon>
        <taxon>Arachnida</taxon>
        <taxon>Araneae</taxon>
        <taxon>Araneomorphae</taxon>
        <taxon>Entelegynae</taxon>
        <taxon>Araneoidea</taxon>
        <taxon>Araneidae</taxon>
        <taxon>Caerostris</taxon>
    </lineage>
</organism>